<dbReference type="EMBL" id="CP006939">
    <property type="protein sequence ID" value="AHC16079.1"/>
    <property type="molecule type" value="Genomic_DNA"/>
</dbReference>
<dbReference type="PANTHER" id="PTHR22762:SF120">
    <property type="entry name" value="HETEROGLYCAN GLUCOSIDASE 1"/>
    <property type="match status" value="1"/>
</dbReference>
<reference evidence="6 7" key="1">
    <citation type="journal article" date="2015" name="Stand. Genomic Sci.">
        <title>Complete genome sequence and description of Salinispira pacifica gen. nov., sp. nov., a novel spirochaete isolated form a hypersaline microbial mat.</title>
        <authorList>
            <person name="Ben Hania W."/>
            <person name="Joseph M."/>
            <person name="Schumann P."/>
            <person name="Bunk B."/>
            <person name="Fiebig A."/>
            <person name="Sproer C."/>
            <person name="Klenk H.P."/>
            <person name="Fardeau M.L."/>
            <person name="Spring S."/>
        </authorList>
    </citation>
    <scope>NUCLEOTIDE SEQUENCE [LARGE SCALE GENOMIC DNA]</scope>
    <source>
        <strain evidence="6 7">L21-RPul-D2</strain>
    </source>
</reference>
<organism evidence="6 7">
    <name type="scientific">Salinispira pacifica</name>
    <dbReference type="NCBI Taxonomy" id="1307761"/>
    <lineage>
        <taxon>Bacteria</taxon>
        <taxon>Pseudomonadati</taxon>
        <taxon>Spirochaetota</taxon>
        <taxon>Spirochaetia</taxon>
        <taxon>Spirochaetales</taxon>
        <taxon>Spirochaetaceae</taxon>
        <taxon>Salinispira</taxon>
    </lineage>
</organism>
<dbReference type="GO" id="GO:0005975">
    <property type="term" value="P:carbohydrate metabolic process"/>
    <property type="evidence" value="ECO:0007669"/>
    <property type="project" value="InterPro"/>
</dbReference>
<dbReference type="Proteomes" id="UP000018680">
    <property type="component" value="Chromosome"/>
</dbReference>
<protein>
    <submittedName>
        <fullName evidence="6">Alpha-glucosidase</fullName>
        <ecNumber evidence="6">3.2.1.20</ecNumber>
    </submittedName>
</protein>
<dbReference type="PATRIC" id="fig|1307761.3.peg.2717"/>
<dbReference type="eggNOG" id="COG1501">
    <property type="taxonomic scope" value="Bacteria"/>
</dbReference>
<dbReference type="AlphaFoldDB" id="V5WKL2"/>
<sequence length="827" mass="93069">MYVSKTPSPRNFRYDQHSELKQSWYRAGASLLALEVSDERWQSEPAIIDFSPSALPEFQTLDLTETNAPSGAAGGDAHPELELVQHSGEDPDQASAVPCSGGFSLLWRGAAILDAGPIGVGGEDLRSWIVNFRSHPEYRFYGLGEKNGGPEFSGRRVGFRNTDVLGDFPWQQVISGEPDPMYISIPYVLIHSPGGWLGVFSHNLYRSWMALGSNPHIEIMDSADTDQQLFIAAEDGAPVLFFIAGDTPEQVTRQFHRLLGTHPRPPLWSLGHHQSRWGYAGPDDLNQVREQFRKYGIPNDGLWLDIDYMDGYRVFSFDPDLFPDPGAEIDRLQSHGHRVVPIIDPGVKLDPGYPPYQEGSTQELFCKNSAGGEYVGYVWPGETVFPDFSLAETRDWWAKKVSVLADLGIEGIWLDMNDPATGDASPEDMRFQNGRLPHGYFHNSYALGMQKASREGFQRHAPDLRPFILSRSGSPGTSRYAAVWLGDNASNYHHLAQTIKTGMNLGLSGIPFWGADVPGFIEDADAKLMIDWYKSAFLQPFLRNHSCKGTAHQEPWKFGSRVRNIVSRFIRLRYRLLPYLYNLHIEQELHGGAILAPLWYHFPDSMEESWNIGDAFMVGPSILQAPSTMENQQKRKVYLPAQVEGEHTFPGWFDAGDGSWKKGGRWIQCSLDDESTPLFFREDSIIPMLHKEPKTNQSDISNVEFHVIMRAGSRATLEYRYVSDDGLTGGYTRANQTEISIKAHVRRQGGGKGKKETTLQLYLEHLLQGFGPVRISFFLYDEFDGVELHSSSGKLHGKRLEVKDTTRRFSGNVLKLFKTKSITFKLQ</sequence>
<dbReference type="OrthoDB" id="176168at2"/>
<evidence type="ECO:0000313" key="7">
    <source>
        <dbReference type="Proteomes" id="UP000018680"/>
    </source>
</evidence>
<dbReference type="SUPFAM" id="SSF51011">
    <property type="entry name" value="Glycosyl hydrolase domain"/>
    <property type="match status" value="1"/>
</dbReference>
<keyword evidence="2 6" id="KW-0326">Glycosidase</keyword>
<dbReference type="Pfam" id="PF13802">
    <property type="entry name" value="Gal_mutarotas_2"/>
    <property type="match status" value="1"/>
</dbReference>
<dbReference type="Gene3D" id="3.20.20.80">
    <property type="entry name" value="Glycosidases"/>
    <property type="match status" value="2"/>
</dbReference>
<dbReference type="Gene3D" id="2.60.40.1760">
    <property type="entry name" value="glycosyl hydrolase (family 31)"/>
    <property type="match status" value="1"/>
</dbReference>
<proteinExistence type="inferred from homology"/>
<gene>
    <name evidence="6" type="ORF">L21SP2_2727</name>
</gene>
<dbReference type="InterPro" id="IPR000322">
    <property type="entry name" value="Glyco_hydro_31_TIM"/>
</dbReference>
<dbReference type="GO" id="GO:0004558">
    <property type="term" value="F:alpha-1,4-glucosidase activity"/>
    <property type="evidence" value="ECO:0007669"/>
    <property type="project" value="UniProtKB-EC"/>
</dbReference>
<dbReference type="KEGG" id="slr:L21SP2_2727"/>
<dbReference type="Pfam" id="PF01055">
    <property type="entry name" value="Glyco_hydro_31_2nd"/>
    <property type="match status" value="1"/>
</dbReference>
<feature type="domain" description="Glycosyl hydrolase family 31 C-terminal" evidence="5">
    <location>
        <begin position="593"/>
        <end position="686"/>
    </location>
</feature>
<keyword evidence="2 6" id="KW-0378">Hydrolase</keyword>
<feature type="domain" description="Glycoside hydrolase family 31 N-terminal" evidence="4">
    <location>
        <begin position="130"/>
        <end position="209"/>
    </location>
</feature>
<evidence type="ECO:0000256" key="1">
    <source>
        <dbReference type="ARBA" id="ARBA00007806"/>
    </source>
</evidence>
<dbReference type="PANTHER" id="PTHR22762">
    <property type="entry name" value="ALPHA-GLUCOSIDASE"/>
    <property type="match status" value="1"/>
</dbReference>
<evidence type="ECO:0000313" key="6">
    <source>
        <dbReference type="EMBL" id="AHC16079.1"/>
    </source>
</evidence>
<dbReference type="CDD" id="cd06604">
    <property type="entry name" value="GH31_glucosidase_II_MalA"/>
    <property type="match status" value="1"/>
</dbReference>
<dbReference type="RefSeq" id="WP_024268977.1">
    <property type="nucleotide sequence ID" value="NC_023035.1"/>
</dbReference>
<accession>V5WKL2</accession>
<evidence type="ECO:0000259" key="3">
    <source>
        <dbReference type="Pfam" id="PF01055"/>
    </source>
</evidence>
<evidence type="ECO:0000256" key="2">
    <source>
        <dbReference type="RuleBase" id="RU361185"/>
    </source>
</evidence>
<dbReference type="STRING" id="1307761.L21SP2_2727"/>
<dbReference type="SUPFAM" id="SSF51445">
    <property type="entry name" value="(Trans)glycosidases"/>
    <property type="match status" value="1"/>
</dbReference>
<dbReference type="HOGENOM" id="CLU_000631_7_2_12"/>
<dbReference type="CDD" id="cd14752">
    <property type="entry name" value="GH31_N"/>
    <property type="match status" value="1"/>
</dbReference>
<dbReference type="InterPro" id="IPR025887">
    <property type="entry name" value="Glyco_hydro_31_N_dom"/>
</dbReference>
<comment type="similarity">
    <text evidence="1 2">Belongs to the glycosyl hydrolase 31 family.</text>
</comment>
<feature type="domain" description="Glycoside hydrolase family 31 TIM barrel" evidence="3">
    <location>
        <begin position="263"/>
        <end position="583"/>
    </location>
</feature>
<dbReference type="InterPro" id="IPR048395">
    <property type="entry name" value="Glyco_hydro_31_C"/>
</dbReference>
<evidence type="ECO:0000259" key="4">
    <source>
        <dbReference type="Pfam" id="PF13802"/>
    </source>
</evidence>
<dbReference type="SUPFAM" id="SSF74650">
    <property type="entry name" value="Galactose mutarotase-like"/>
    <property type="match status" value="1"/>
</dbReference>
<dbReference type="Gene3D" id="2.60.40.4040">
    <property type="match status" value="1"/>
</dbReference>
<evidence type="ECO:0000259" key="5">
    <source>
        <dbReference type="Pfam" id="PF21365"/>
    </source>
</evidence>
<dbReference type="InterPro" id="IPR011013">
    <property type="entry name" value="Gal_mutarotase_sf_dom"/>
</dbReference>
<dbReference type="EC" id="3.2.1.20" evidence="6"/>
<keyword evidence="7" id="KW-1185">Reference proteome</keyword>
<dbReference type="Pfam" id="PF21365">
    <property type="entry name" value="Glyco_hydro_31_3rd"/>
    <property type="match status" value="1"/>
</dbReference>
<dbReference type="InterPro" id="IPR017853">
    <property type="entry name" value="GH"/>
</dbReference>
<dbReference type="GO" id="GO:0030246">
    <property type="term" value="F:carbohydrate binding"/>
    <property type="evidence" value="ECO:0007669"/>
    <property type="project" value="InterPro"/>
</dbReference>
<name>V5WKL2_9SPIO</name>